<keyword evidence="11" id="KW-1185">Reference proteome</keyword>
<evidence type="ECO:0000256" key="6">
    <source>
        <dbReference type="ARBA" id="ARBA00023187"/>
    </source>
</evidence>
<dbReference type="PANTHER" id="PTHR12707:SF0">
    <property type="entry name" value="PININ"/>
    <property type="match status" value="1"/>
</dbReference>
<dbReference type="GO" id="GO:0006397">
    <property type="term" value="P:mRNA processing"/>
    <property type="evidence" value="ECO:0007669"/>
    <property type="project" value="UniProtKB-KW"/>
</dbReference>
<reference evidence="10 11" key="1">
    <citation type="submission" date="2016-03" db="EMBL/GenBank/DDBJ databases">
        <authorList>
            <person name="Ploux O."/>
        </authorList>
    </citation>
    <scope>NUCLEOTIDE SEQUENCE [LARGE SCALE GENOMIC DNA]</scope>
    <source>
        <strain evidence="10 11">UAMH 11012</strain>
    </source>
</reference>
<feature type="compositionally biased region" description="Basic and acidic residues" evidence="8">
    <location>
        <begin position="74"/>
        <end position="88"/>
    </location>
</feature>
<dbReference type="AlphaFoldDB" id="A0A1L7X8N4"/>
<feature type="compositionally biased region" description="Basic and acidic residues" evidence="8">
    <location>
        <begin position="112"/>
        <end position="134"/>
    </location>
</feature>
<feature type="compositionally biased region" description="Basic and acidic residues" evidence="8">
    <location>
        <begin position="210"/>
        <end position="224"/>
    </location>
</feature>
<evidence type="ECO:0000256" key="1">
    <source>
        <dbReference type="ARBA" id="ARBA00004123"/>
    </source>
</evidence>
<comment type="similarity">
    <text evidence="2">Belongs to the pinin family.</text>
</comment>
<dbReference type="OrthoDB" id="330772at2759"/>
<name>A0A1L7X8N4_9HELO</name>
<evidence type="ECO:0000256" key="5">
    <source>
        <dbReference type="ARBA" id="ARBA00023163"/>
    </source>
</evidence>
<gene>
    <name evidence="10" type="ORF">PAC_11276</name>
</gene>
<keyword evidence="7" id="KW-0539">Nucleus</keyword>
<dbReference type="Pfam" id="PF04696">
    <property type="entry name" value="Pinin_SDK_memA"/>
    <property type="match status" value="1"/>
</dbReference>
<dbReference type="PANTHER" id="PTHR12707">
    <property type="entry name" value="PINN"/>
    <property type="match status" value="1"/>
</dbReference>
<evidence type="ECO:0000256" key="8">
    <source>
        <dbReference type="SAM" id="MobiDB-lite"/>
    </source>
</evidence>
<keyword evidence="4" id="KW-0805">Transcription regulation</keyword>
<dbReference type="EMBL" id="FJOG01000018">
    <property type="protein sequence ID" value="CZR61380.1"/>
    <property type="molecule type" value="Genomic_DNA"/>
</dbReference>
<feature type="compositionally biased region" description="Basic and acidic residues" evidence="8">
    <location>
        <begin position="270"/>
        <end position="282"/>
    </location>
</feature>
<keyword evidence="5" id="KW-0804">Transcription</keyword>
<protein>
    <submittedName>
        <fullName evidence="10">Related to nuclear protein SDK3</fullName>
    </submittedName>
</protein>
<evidence type="ECO:0000256" key="2">
    <source>
        <dbReference type="ARBA" id="ARBA00010386"/>
    </source>
</evidence>
<dbReference type="InterPro" id="IPR006786">
    <property type="entry name" value="Pinin_SDK_MemA"/>
</dbReference>
<evidence type="ECO:0000256" key="4">
    <source>
        <dbReference type="ARBA" id="ARBA00023015"/>
    </source>
</evidence>
<dbReference type="STRING" id="576137.A0A1L7X8N4"/>
<dbReference type="GO" id="GO:0071013">
    <property type="term" value="C:catalytic step 2 spliceosome"/>
    <property type="evidence" value="ECO:0007669"/>
    <property type="project" value="TreeGrafter"/>
</dbReference>
<feature type="region of interest" description="Disordered" evidence="8">
    <location>
        <begin position="210"/>
        <end position="295"/>
    </location>
</feature>
<feature type="compositionally biased region" description="Acidic residues" evidence="8">
    <location>
        <begin position="286"/>
        <end position="295"/>
    </location>
</feature>
<evidence type="ECO:0000256" key="3">
    <source>
        <dbReference type="ARBA" id="ARBA00022664"/>
    </source>
</evidence>
<organism evidence="10 11">
    <name type="scientific">Phialocephala subalpina</name>
    <dbReference type="NCBI Taxonomy" id="576137"/>
    <lineage>
        <taxon>Eukaryota</taxon>
        <taxon>Fungi</taxon>
        <taxon>Dikarya</taxon>
        <taxon>Ascomycota</taxon>
        <taxon>Pezizomycotina</taxon>
        <taxon>Leotiomycetes</taxon>
        <taxon>Helotiales</taxon>
        <taxon>Mollisiaceae</taxon>
        <taxon>Phialocephala</taxon>
        <taxon>Phialocephala fortinii species complex</taxon>
    </lineage>
</organism>
<evidence type="ECO:0000256" key="7">
    <source>
        <dbReference type="ARBA" id="ARBA00023242"/>
    </source>
</evidence>
<keyword evidence="6" id="KW-0508">mRNA splicing</keyword>
<feature type="domain" description="Pinin/SDK/MemA protein" evidence="9">
    <location>
        <begin position="84"/>
        <end position="199"/>
    </location>
</feature>
<dbReference type="Proteomes" id="UP000184330">
    <property type="component" value="Unassembled WGS sequence"/>
</dbReference>
<feature type="compositionally biased region" description="Polar residues" evidence="8">
    <location>
        <begin position="99"/>
        <end position="109"/>
    </location>
</feature>
<dbReference type="GO" id="GO:0008380">
    <property type="term" value="P:RNA splicing"/>
    <property type="evidence" value="ECO:0007669"/>
    <property type="project" value="UniProtKB-KW"/>
</dbReference>
<dbReference type="InterPro" id="IPR039853">
    <property type="entry name" value="Pinin"/>
</dbReference>
<evidence type="ECO:0000313" key="10">
    <source>
        <dbReference type="EMBL" id="CZR61380.1"/>
    </source>
</evidence>
<accession>A0A1L7X8N4</accession>
<comment type="subcellular location">
    <subcellularLocation>
        <location evidence="1">Nucleus</location>
    </subcellularLocation>
</comment>
<feature type="region of interest" description="Disordered" evidence="8">
    <location>
        <begin position="1"/>
        <end position="134"/>
    </location>
</feature>
<sequence length="295" mass="33137">MADGDGPVASAVIIPEPEESQPLPSKRRQSSTSQSPSTKRPRISNDASVESATCLRESPQPIEPLKDAPVNVKPTDERRKSSVQEERKRGQRLFGGLLSTLSQSTPNGQQKRRLEIEKRQQERAKQQKEEDEVRRAEKLAKLKAIRKTEQVKFDEQSMQIRHSNTLAMANFLQTKAEPKLFYKPWQLLSQQEECIKNQIAEAEALIEREVTEFKARQPQEKPQGETETEDTNGTSKETAGEPATESPSVPSLALVDTTNIPDVQAPQSESKTEKLALEEHNGEVVVENEEDTVIY</sequence>
<proteinExistence type="inferred from homology"/>
<feature type="compositionally biased region" description="Polar residues" evidence="8">
    <location>
        <begin position="256"/>
        <end position="269"/>
    </location>
</feature>
<keyword evidence="3" id="KW-0507">mRNA processing</keyword>
<evidence type="ECO:0000313" key="11">
    <source>
        <dbReference type="Proteomes" id="UP000184330"/>
    </source>
</evidence>
<evidence type="ECO:0000259" key="9">
    <source>
        <dbReference type="Pfam" id="PF04696"/>
    </source>
</evidence>